<dbReference type="EMBL" id="JBBPBN010000018">
    <property type="protein sequence ID" value="KAK9019152.1"/>
    <property type="molecule type" value="Genomic_DNA"/>
</dbReference>
<sequence length="100" mass="10578">MGKTLLNQDLGFNKELAYAVVIASTNAIVDFETMGSVVDVDIAADAFDSEVAPIDLRFAAGADDADGPKDVGGVEDAQVNPPFTEFNEWLVGHDDCVESV</sequence>
<dbReference type="Proteomes" id="UP001396334">
    <property type="component" value="Unassembled WGS sequence"/>
</dbReference>
<evidence type="ECO:0000313" key="1">
    <source>
        <dbReference type="EMBL" id="KAK9019152.1"/>
    </source>
</evidence>
<proteinExistence type="predicted"/>
<gene>
    <name evidence="1" type="ORF">V6N11_034191</name>
</gene>
<name>A0ABR2S1M9_9ROSI</name>
<comment type="caution">
    <text evidence="1">The sequence shown here is derived from an EMBL/GenBank/DDBJ whole genome shotgun (WGS) entry which is preliminary data.</text>
</comment>
<protein>
    <submittedName>
        <fullName evidence="1">Uncharacterized protein</fullName>
    </submittedName>
</protein>
<reference evidence="1 2" key="1">
    <citation type="journal article" date="2024" name="G3 (Bethesda)">
        <title>Genome assembly of Hibiscus sabdariffa L. provides insights into metabolisms of medicinal natural products.</title>
        <authorList>
            <person name="Kim T."/>
        </authorList>
    </citation>
    <scope>NUCLEOTIDE SEQUENCE [LARGE SCALE GENOMIC DNA]</scope>
    <source>
        <strain evidence="1">TK-2024</strain>
        <tissue evidence="1">Old leaves</tissue>
    </source>
</reference>
<keyword evidence="2" id="KW-1185">Reference proteome</keyword>
<accession>A0ABR2S1M9</accession>
<evidence type="ECO:0000313" key="2">
    <source>
        <dbReference type="Proteomes" id="UP001396334"/>
    </source>
</evidence>
<organism evidence="1 2">
    <name type="scientific">Hibiscus sabdariffa</name>
    <name type="common">roselle</name>
    <dbReference type="NCBI Taxonomy" id="183260"/>
    <lineage>
        <taxon>Eukaryota</taxon>
        <taxon>Viridiplantae</taxon>
        <taxon>Streptophyta</taxon>
        <taxon>Embryophyta</taxon>
        <taxon>Tracheophyta</taxon>
        <taxon>Spermatophyta</taxon>
        <taxon>Magnoliopsida</taxon>
        <taxon>eudicotyledons</taxon>
        <taxon>Gunneridae</taxon>
        <taxon>Pentapetalae</taxon>
        <taxon>rosids</taxon>
        <taxon>malvids</taxon>
        <taxon>Malvales</taxon>
        <taxon>Malvaceae</taxon>
        <taxon>Malvoideae</taxon>
        <taxon>Hibiscus</taxon>
    </lineage>
</organism>